<dbReference type="RefSeq" id="WP_275476274.1">
    <property type="nucleotide sequence ID" value="NZ_CP162940.1"/>
</dbReference>
<dbReference type="PANTHER" id="PTHR35529:SF2">
    <property type="entry name" value="SPORULATION PROTEIN YTAF-RELATED"/>
    <property type="match status" value="1"/>
</dbReference>
<evidence type="ECO:0000256" key="5">
    <source>
        <dbReference type="SAM" id="Phobius"/>
    </source>
</evidence>
<feature type="transmembrane region" description="Helical" evidence="5">
    <location>
        <begin position="138"/>
        <end position="164"/>
    </location>
</feature>
<sequence>MGWLSAFMIANLIGIGSNFDNCSTGIAYGSHKLKFPHWVNAVVNAIGFSTSLLGAYMGTFISRYLTPESAAWAACVALICIGLFFWYAAYIHPVVSKRGRQINIKRPGCKEGVILGFALSATNVVSGFGATVSHSATVWVTAITISIWGYIMIWVGNVIGIGILSKFLGSYSSLISGLILILVGLHQVLI</sequence>
<protein>
    <submittedName>
        <fullName evidence="6">Manganese efflux pump</fullName>
    </submittedName>
</protein>
<keyword evidence="4 5" id="KW-0472">Membrane</keyword>
<dbReference type="Pfam" id="PF02659">
    <property type="entry name" value="Mntp"/>
    <property type="match status" value="1"/>
</dbReference>
<evidence type="ECO:0000313" key="6">
    <source>
        <dbReference type="EMBL" id="MFB5189923.1"/>
    </source>
</evidence>
<dbReference type="EMBL" id="JBDXSU010000004">
    <property type="protein sequence ID" value="MFB5189923.1"/>
    <property type="molecule type" value="Genomic_DNA"/>
</dbReference>
<comment type="caution">
    <text evidence="6">The sequence shown here is derived from an EMBL/GenBank/DDBJ whole genome shotgun (WGS) entry which is preliminary data.</text>
</comment>
<evidence type="ECO:0000256" key="3">
    <source>
        <dbReference type="ARBA" id="ARBA00022989"/>
    </source>
</evidence>
<evidence type="ECO:0000256" key="1">
    <source>
        <dbReference type="ARBA" id="ARBA00022475"/>
    </source>
</evidence>
<keyword evidence="7" id="KW-1185">Reference proteome</keyword>
<keyword evidence="1" id="KW-1003">Cell membrane</keyword>
<feature type="transmembrane region" description="Helical" evidence="5">
    <location>
        <begin position="70"/>
        <end position="91"/>
    </location>
</feature>
<feature type="transmembrane region" description="Helical" evidence="5">
    <location>
        <begin position="38"/>
        <end position="58"/>
    </location>
</feature>
<proteinExistence type="predicted"/>
<gene>
    <name evidence="6" type="ORF">KKP3000_003314</name>
</gene>
<organism evidence="6 7">
    <name type="scientific">Alicyclobacillus fastidiosus</name>
    <dbReference type="NCBI Taxonomy" id="392011"/>
    <lineage>
        <taxon>Bacteria</taxon>
        <taxon>Bacillati</taxon>
        <taxon>Bacillota</taxon>
        <taxon>Bacilli</taxon>
        <taxon>Bacillales</taxon>
        <taxon>Alicyclobacillaceae</taxon>
        <taxon>Alicyclobacillus</taxon>
    </lineage>
</organism>
<evidence type="ECO:0000256" key="4">
    <source>
        <dbReference type="ARBA" id="ARBA00023136"/>
    </source>
</evidence>
<feature type="transmembrane region" description="Helical" evidence="5">
    <location>
        <begin position="112"/>
        <end position="132"/>
    </location>
</feature>
<feature type="transmembrane region" description="Helical" evidence="5">
    <location>
        <begin position="171"/>
        <end position="189"/>
    </location>
</feature>
<keyword evidence="3 5" id="KW-1133">Transmembrane helix</keyword>
<reference evidence="6 7" key="1">
    <citation type="journal article" date="2024" name="Int. J. Mol. Sci.">
        <title>Exploration of Alicyclobacillus spp. Genome in Search of Antibiotic Resistance.</title>
        <authorList>
            <person name="Bucka-Kolendo J."/>
            <person name="Kiousi D.E."/>
            <person name="Dekowska A."/>
            <person name="Mikolajczuk-Szczyrba A."/>
            <person name="Karadedos D.M."/>
            <person name="Michael P."/>
            <person name="Galanis A."/>
            <person name="Sokolowska B."/>
        </authorList>
    </citation>
    <scope>NUCLEOTIDE SEQUENCE [LARGE SCALE GENOMIC DNA]</scope>
    <source>
        <strain evidence="6 7">KKP 3000</strain>
    </source>
</reference>
<evidence type="ECO:0000256" key="2">
    <source>
        <dbReference type="ARBA" id="ARBA00022692"/>
    </source>
</evidence>
<dbReference type="Proteomes" id="UP001579974">
    <property type="component" value="Unassembled WGS sequence"/>
</dbReference>
<dbReference type="PANTHER" id="PTHR35529">
    <property type="entry name" value="MANGANESE EFFLUX PUMP MNTP-RELATED"/>
    <property type="match status" value="1"/>
</dbReference>
<accession>A0ABV5ACD0</accession>
<dbReference type="InterPro" id="IPR003810">
    <property type="entry name" value="Mntp/YtaF"/>
</dbReference>
<evidence type="ECO:0000313" key="7">
    <source>
        <dbReference type="Proteomes" id="UP001579974"/>
    </source>
</evidence>
<name>A0ABV5ACD0_9BACL</name>
<keyword evidence="2 5" id="KW-0812">Transmembrane</keyword>